<dbReference type="Pfam" id="PF01833">
    <property type="entry name" value="TIG"/>
    <property type="match status" value="1"/>
</dbReference>
<dbReference type="EMBL" id="CAJNJA010012731">
    <property type="protein sequence ID" value="CAE7303656.1"/>
    <property type="molecule type" value="Genomic_DNA"/>
</dbReference>
<dbReference type="SUPFAM" id="SSF47473">
    <property type="entry name" value="EF-hand"/>
    <property type="match status" value="2"/>
</dbReference>
<dbReference type="PANTHER" id="PTHR46388">
    <property type="entry name" value="NHL REPEAT-CONTAINING PROTEIN 2"/>
    <property type="match status" value="1"/>
</dbReference>
<dbReference type="PROSITE" id="PS00018">
    <property type="entry name" value="EF_HAND_1"/>
    <property type="match status" value="3"/>
</dbReference>
<accession>A0A812NFT0</accession>
<dbReference type="Gene3D" id="3.50.4.10">
    <property type="entry name" value="Hepatocyte Growth Factor"/>
    <property type="match status" value="1"/>
</dbReference>
<dbReference type="GO" id="GO:0005509">
    <property type="term" value="F:calcium ion binding"/>
    <property type="evidence" value="ECO:0007669"/>
    <property type="project" value="InterPro"/>
</dbReference>
<dbReference type="SMART" id="SM00223">
    <property type="entry name" value="APPLE"/>
    <property type="match status" value="1"/>
</dbReference>
<feature type="non-terminal residue" evidence="8">
    <location>
        <position position="1"/>
    </location>
</feature>
<dbReference type="Pfam" id="PF00084">
    <property type="entry name" value="Sushi"/>
    <property type="match status" value="1"/>
</dbReference>
<dbReference type="Gene3D" id="2.120.10.30">
    <property type="entry name" value="TolB, C-terminal domain"/>
    <property type="match status" value="5"/>
</dbReference>
<feature type="domain" description="EF-hand" evidence="5">
    <location>
        <begin position="4962"/>
        <end position="4997"/>
    </location>
</feature>
<dbReference type="Pfam" id="PF13385">
    <property type="entry name" value="Laminin_G_3"/>
    <property type="match status" value="1"/>
</dbReference>
<dbReference type="InterPro" id="IPR000177">
    <property type="entry name" value="Apple"/>
</dbReference>
<dbReference type="InterPro" id="IPR013783">
    <property type="entry name" value="Ig-like_fold"/>
</dbReference>
<dbReference type="SUPFAM" id="SSF81296">
    <property type="entry name" value="E set domains"/>
    <property type="match status" value="1"/>
</dbReference>
<dbReference type="PROSITE" id="PS51125">
    <property type="entry name" value="NHL"/>
    <property type="match status" value="1"/>
</dbReference>
<dbReference type="Gene3D" id="1.10.238.10">
    <property type="entry name" value="EF-hand"/>
    <property type="match status" value="1"/>
</dbReference>
<dbReference type="GO" id="GO:0005576">
    <property type="term" value="C:extracellular region"/>
    <property type="evidence" value="ECO:0007669"/>
    <property type="project" value="InterPro"/>
</dbReference>
<keyword evidence="9" id="KW-1185">Reference proteome</keyword>
<evidence type="ECO:0000313" key="9">
    <source>
        <dbReference type="Proteomes" id="UP000601435"/>
    </source>
</evidence>
<dbReference type="Pfam" id="PF00652">
    <property type="entry name" value="Ricin_B_lectin"/>
    <property type="match status" value="1"/>
</dbReference>
<dbReference type="InterPro" id="IPR003609">
    <property type="entry name" value="Pan_app"/>
</dbReference>
<evidence type="ECO:0000256" key="4">
    <source>
        <dbReference type="PROSITE-ProRule" id="PRU00504"/>
    </source>
</evidence>
<feature type="domain" description="EF-hand" evidence="5">
    <location>
        <begin position="5211"/>
        <end position="5240"/>
    </location>
</feature>
<dbReference type="InterPro" id="IPR000436">
    <property type="entry name" value="Sushi_SCR_CCP_dom"/>
</dbReference>
<sequence>MGSGGMLELTQADVPYGGQWQLCLCPTYDGADADGEACSSTEEFTVTAGILTVVGPFVQDRICVAGSDCVLGGSLGGGFVGQSLSANDKLALTPFGGTCGYSGHDVDQFGAGYLALSLDGSNYIHNLSAGVLGKGGRWNVCYCAAGSVGAGHCTDVAHFGAFAGYLQVNGPTSNTQDNDSCYWGQYGIGTSQECNRASLEDRTCTAGFACRIHVAGESLQAGACGSSRDAAMLGGGTVSVQSGGVTRLWEMRGAVLELSASDLPVGGQWLICNVTATGQGLSSLDRLRAANTSSCGAAAAAGIFQGEDKELSFDQGSGLAQLMLSSAQLPAVSWPPTGDDDDEFGAKLGFLTVYGPSTNGLQVACTAGQSCTIQLVGYISVGDWIAFMSNDCGVDARDPSVGGDAYRPLLYSSGTSTWDAILAAGDVGSGGATERGGTWHICYCSSADGAGCNAADDYTTRAGILTLYGPLSNQDLLARPCSALQPLGLAKSPPVSGSLYAAFRRAAAYQLRPLGTGSRGGFLALSGQTLSLAGSALPQGGRCATVLMTLVAPHVVTTVMLISECLVCNSGVLAGILVVRGPSPSQSFLCVAGVNCVLDIRGTELAAEDRVALVPSAGSCGADERSRLLARDMYRQAVDADGNLSLSAADLPIGGTWRVCYCADFESCDSLGDFAADAGLLTVHGPTSAQDSTCRAGLACSVPSAGFTAEGRSTQDAVALVSYDDDCGNATASVLSTGSGNFRQVASDFQLDLLPSDIPHGGRWKMCYCLATPLGDLNTGSCTSLTDFRISAGLLTVLGPSSHAQDTTCRAGVPCTLGGARGFRGETSKGGDKVALVASSGTCGSTALDSNVGFGQFLDLTWLDQVELIALQVPQGGQWLICFCSDGYGGCNSFDDFPVLAGMLTVLGPSPATQDVNCLAGQPCTLTGLAGFTGQGLNVSADKVLFTTGVCGVADKDVTINQDLYLPAGDQELILAAADLTARGSWRMCYCSDGYAASFISDGCSSPLDFTAFVGWLYVLPAISTGNLWTRVQYAPFNLAISAVGLDRSSPAPQGRLKLIDEGGSCQSDALSTNVLGLSCGGVLACDTEPTVYELPLGETVHWWADLTVTEIGIYQVCHCDTACSTASSWVDTGTLHVQSPVSLLSPSGNYGMPGAIAAQVASATGLPTPLLEWRFDDAQIESSNSSAGLDWIGSNTARGSGSGILQLESEPTGHHLELLSVDFTSVWVDGRAGGAISFDGSAWGSPHPRDLFSASALGLPVQEITVAAWINVDSFVDKGGIISFVQFDGEVSAGWSLFVSSAGQAHFILATEFSGSDLFRHEVNWLASPSFNTQTWHHVVGTYDGSLARLFWDGVEVDNRSVAYLNGYSNFLPDANHTHGRIRYLDSVLSVGAFVDNHNQVYFRGLLDEVQVYSRALVTSEVRQLYMRYTECSLFNLQCMKSDYGFLHVGSGDCANSSSTQCWYGMPSQILWNVQVVGTTVTGMWGRSYAERPRGFFRFHMAEDCLSFQGCWGYLPHRHCDDASDLSSGPWQGQAPVTSRTARLGEVLTFAGTGTAGLDGLHGDDCAEEVPVDEPSGLAHGTGPAGAPLYQAERSRQVIRGIDLGARFCLQPGTNITSGQALSGLSSRSARECQQICQSTAGCEHFNFMIDMSGSSTDFGTCTLLESTTSGTGGFIQTDDNPAFVSGPAVCKFASVRDLAGVRDTAGAVDNANPLLSEFSEPAGLGIWQDRLFIADSANHLIRQLDMATGAVTTVAGTGTRGFTTGDDAAAAALSRTLDAPHAVEVNQLGQVYFTDSVNNRIRLLDVQTNTLSTVAGSGATGFNSGVFEGDGGLATLARLANPRGLLLFGTLLYDSEIEDGDHRVRVVDLATGLISSVAGDGAVAFSGDGGDALSASLNYPSAIARHLDHLYIADALNQRVRRVDLISNQITTLIGSGTAASTGDFGHSTLAQVNRYFWKTNPAVCCAGLLSELRTIARSGTSIGVGSTFGFRALTTDGLFGYAGSATSPAISAGKLVKFLLSDVSVHSVVTLAAGELTPRVAVTSGEFVLFGLRTSPGQILQFRIPLFEKVGAITLDVGDDFVECGTSDADYAYFGLETDPAVVLKFEYGDTRKLSAAYSPSDFELVSRVQRSAVSARLLAALAADEGHLYAAGQELDASVGLVLKLRKEDLSLIASFAAVLPYATIPTIAAVTVAGGYLFLAGSSAYVVKVSTEKMALDSAELLFEGLEGDVKAILSDGASIFVSSSVPGFQRVVRLRFRDAQRRGALLFDGLSINSATDDGHADAFILHGGKVYSGHSMEKISQIEAPLFRDGGVYFIQVSCQDEACASTAGGFATGVGDVLPICATIPADGIHHDVALGSCVGSGQRWVLSDQTIRSLDTDLCWQAYDFSGDGVIGSGDRVRVSLCDAFDERQQFRITGQQPPEDPFMLRLQGACVDASDWDVTLVLAACDPSKASQTWAVTEGLGVRSDGEPNAPRAVQTLAGTGVACTSSGCGDGGSATAAQLDSPQGVAVDMEGNVFIADTGERRVRVVTPPGTVSAFAGAGAVPTTSRAWSSLPLPAETVPLEPVALAVDQSGRLFIAEARFTGAGLAITSAVWVVPTQNSTDAYPYSAAGMLSLVAGQDSVPGYAGDGGAASVAMLNGPVALAVDSLGDLYVADMLNGRVRKVAMNSRVVVLSNTTPIVYTTTPQISTYAGNGVYGFGGDGGPAASAQFRHVVGLAFDPRTDDLYIADQGNSRIRRVTNATGIIDTFAGLGLSGDTGDGGLATVARLNLDRAHVAVDTMGYVFVSDRGNNRIRRIDPSTGIIDGYVGNGVISPLRVGGYAALPTTTPFRDGVTLRSPAQMVFPPLPVAPIDVAETESKLQWRDLYIADEGSHQVRQLISLRNLAGVCVYGAPCQLKNLTGLGASNYALSAGDRLAVMRMKGAPCGRGTSSGGWSMAARGMPQNGVSQPATDAADFSFGPEPVLALPGHYQLCWCPSSRGCSDEVNFAIPAGILIVKGPFLGNSRTCHVGQACGEAGEVASFRGVGLSNGDRLMAMVSCSELAGATGAVGFPEVPGRARGVSLEAEQHGSMFSWGTQGAFNGAILAGGEYRLCWCPKGYECNTPSAFGLDIGQLSVVGPYVSCDISTPGQCADQNRDVVGGTVYNITDLAGLGLQDGDTLMVLETCGVPGAMVDGFPNGGVSNPASEEGSAFIWGTGEEFVTAKGGEYRLCWCQAGRSCAVAENFNADIGSVVVRAPVGFQAFACATYERCSLSELQGVNLQDGDLVQIMSTCAQASGFTACTDPDYCVVPGSQRSSKATQSDYLGERLQYNNLTISFGPEEVRAPNGAYRLCWCGGGSGSDCSSPLGFAIDAGAITIAGPRSGQDRTCVSSQSCTIYNITGSFLEDGDRLMLLESCRTGTGLTDTETTLMDFATRGILGFPDFGRSLPATDNGATFTWGSDPILTGGKYKMCWCSRQAHETLPCDRAERFKIEVGMLTVVGFAENKRSCFVGQPCEVEHLVGFPLHDGDQVLLQPATGTCGSSGEFPGASLSGFAFNTTEHVHDEGGGGIVQDLSWSPLQLLPGSYQLCWCSALASCANSLDFQERAGSLEVLVQTIGHLQLELTEFPDSEAVIAEVSFQDCAGDPLNVSVPGRWNGSTVSFEAAVDGSLSTAWVVSATGTQVLAYSVPDQWTEVNGVKYLRSDQYELCRYSIATWYALSSANALAVGSSSRGRLGGWTLRVREAEASWENEIGASALIPIPWEIVDSQTGHTLGWEDLQVRSWVSKYVGPLRGHYAECRASLPCDVPGILGVGLAAGDRLMALSEVRGSGLSLYERASSIWNLTASSCGSGTPPAGLGSGATLPTSETAAVNLTVPAGRIANFTWGDGAGQYITASGGLFRLCWCGADATGLGCQVSEQFGLEAGHLRIRGPGLVPHETYSWICVVEAAISAFHPGFGSSVEILPSGGADFGKYSEAGWLGFGYGRPPPTPNFTSECNISDVFGEDLTEGDRLLVLDRFSCADGLPVPGWPGNSLSLPSTSNGSHFFFGADLPSTVDVFNLELQTWGDTWEVPRPYAVGGHVYGLCWCPQQNPNCVAATAASIAGTTQVTGQGSGTVLSTPAATLEGGELTCARNNPNCHQSRNDFNLPLGRLVVLNHTSEVRLCWQRCHDKYPEACREKRSRLVIPGVVDFSSQYDNSSFAAANLGLRSGGQWRSSFNAIQDQWLVLDLGEASRPRRLMLPLWGTAENPREAWLQSAHDALGPWEDLVEFGVPSLESTLVTVEIPDGAVARFLRLGLAGNFGAAWGLALRGPVRLAVDPDAESNSTGEDGELDELCARSYCYAGCGLLARRTIAENGMAVEELPPATGDAALLNFEWPLWVQQLVRVNASGCEAWAPSCSADRNLQSACLDGCEFWRGPTARGELGFFCNMGVDLTGALVGVDGASRVTLQNSSNVSCVLNVSGQQMRSSDYIQVVPGRQPCRTAQASPGSSFLQPRAAATTVAADGSWATFDLGYPTASGPFQVCYCLGADDCSQDWAFSKWAGTVAVIGKVRRMDPSGWDLAGQVSVFLEITDLGAPIINVTFISQGLERPCLSPSPVFGQETTAVQCLMPAAFSPGLETVTAFTANGLWATSVDIFNRFVRGGFINISDTFGPTVGGDIVTIYVSDLGAPIVRVTFGFIDSPSVLADGRMPGIRAIVEVPATAVSGLVTVTVTASNGNVATGSNVYSYYRAGDISNLNPQQGEMAGGTRVTIETTDLDATIVAVFFGGTEGLIVGGSATSNFVVALTPESEVRGAVDVVVLAENQNEAISIGGFTYLAVCPDPGIPLNGARSGEDLSEGAVLIFSCQFGYELVGSAQSICQMDYDSFGNVISETSAFAPPVPTCQIVSCPDPGIPDFGFRTGGESGTFVFGDVVTFSCSPGYLRVGPTELLCRGDGQFSGSAPSCESNLGSLNLVRYRALFLASFGEGEGVSQLAYQEADTNRDGLVSEEEFLVQAAAIGVTRSADAEVLYQQIQLRPGTTLTQQYITLDQYRVLEPEVSITELRTLMASVFLTPAQMLAGASLDGNPSVSKEEFVGQVVSVAELTTVNAEAIWDSVARLGQSQLDSNHYLLLMGQDDLQTLRALMQVRFILVDDAWNASNPNGDDRVTEEEFVGFLLQDYGLDAVMGELSWRHIDVFFQGYVLLERYVALGFGSVEGVSLVGFRGFLQSLFGTKEAVVSNMDSDGSGIVTNEEFKRFVTRTLGLTAENADDVLASLCQAPTVLRLTERQLDAISYDLTLPSLRILLRADHPTVEDVLAFLDTSQDGQISQQEWAAGLLRKRVTSANARDLFEVLDSGQLGYLTVDTLRLIRGPLALCDYRELVKPELGDLNQTLLDADTDGNLRVTPEEFVRQAMPFCLTEVEALAVHAEMDFLSQGFVDLFSMSPARMPFVLQRGSLASYRSCLQSYFGD</sequence>
<dbReference type="PROSITE" id="PS50222">
    <property type="entry name" value="EF_HAND_2"/>
    <property type="match status" value="2"/>
</dbReference>
<dbReference type="CDD" id="cd00102">
    <property type="entry name" value="IPT"/>
    <property type="match status" value="1"/>
</dbReference>
<dbReference type="PROSITE" id="PS50231">
    <property type="entry name" value="RICIN_B_LECTIN"/>
    <property type="match status" value="1"/>
</dbReference>
<evidence type="ECO:0000259" key="5">
    <source>
        <dbReference type="PROSITE" id="PS50222"/>
    </source>
</evidence>
<dbReference type="SUPFAM" id="SSF63825">
    <property type="entry name" value="YWTD domain"/>
    <property type="match status" value="2"/>
</dbReference>
<dbReference type="InterPro" id="IPR002048">
    <property type="entry name" value="EF_hand_dom"/>
</dbReference>
<keyword evidence="3" id="KW-1015">Disulfide bond</keyword>
<dbReference type="SUPFAM" id="SSF57535">
    <property type="entry name" value="Complement control module/SCR domain"/>
    <property type="match status" value="2"/>
</dbReference>
<dbReference type="PROSITE" id="PS50923">
    <property type="entry name" value="SUSHI"/>
    <property type="match status" value="1"/>
</dbReference>
<dbReference type="Gene3D" id="2.60.40.10">
    <property type="entry name" value="Immunoglobulins"/>
    <property type="match status" value="2"/>
</dbReference>
<reference evidence="8" key="1">
    <citation type="submission" date="2021-02" db="EMBL/GenBank/DDBJ databases">
        <authorList>
            <person name="Dougan E. K."/>
            <person name="Rhodes N."/>
            <person name="Thang M."/>
            <person name="Chan C."/>
        </authorList>
    </citation>
    <scope>NUCLEOTIDE SEQUENCE</scope>
</reference>
<dbReference type="InterPro" id="IPR002909">
    <property type="entry name" value="IPT_dom"/>
</dbReference>
<evidence type="ECO:0000256" key="2">
    <source>
        <dbReference type="ARBA" id="ARBA00022837"/>
    </source>
</evidence>
<dbReference type="CDD" id="cd00033">
    <property type="entry name" value="CCP"/>
    <property type="match status" value="2"/>
</dbReference>
<dbReference type="SMART" id="SM00054">
    <property type="entry name" value="EFh"/>
    <property type="match status" value="5"/>
</dbReference>
<dbReference type="InterPro" id="IPR014756">
    <property type="entry name" value="Ig_E-set"/>
</dbReference>
<dbReference type="Pfam" id="PF25021">
    <property type="entry name" value="TEN_NHL"/>
    <property type="match status" value="1"/>
</dbReference>
<protein>
    <submittedName>
        <fullName evidence="8">Csmd3 protein</fullName>
    </submittedName>
</protein>
<evidence type="ECO:0000313" key="8">
    <source>
        <dbReference type="EMBL" id="CAE7303656.1"/>
    </source>
</evidence>
<feature type="domain" description="Sushi" evidence="6">
    <location>
        <begin position="4882"/>
        <end position="4942"/>
    </location>
</feature>
<keyword evidence="2" id="KW-0106">Calcium</keyword>
<dbReference type="SMART" id="SM00032">
    <property type="entry name" value="CCP"/>
    <property type="match status" value="2"/>
</dbReference>
<dbReference type="SUPFAM" id="SSF49899">
    <property type="entry name" value="Concanavalin A-like lectins/glucanases"/>
    <property type="match status" value="1"/>
</dbReference>
<dbReference type="InterPro" id="IPR035976">
    <property type="entry name" value="Sushi/SCR/CCP_sf"/>
</dbReference>
<feature type="domain" description="Apple" evidence="7">
    <location>
        <begin position="1610"/>
        <end position="1692"/>
    </location>
</feature>
<dbReference type="Gene3D" id="2.80.10.50">
    <property type="match status" value="1"/>
</dbReference>
<keyword evidence="1" id="KW-0677">Repeat</keyword>
<dbReference type="PROSITE" id="PS50948">
    <property type="entry name" value="PAN"/>
    <property type="match status" value="1"/>
</dbReference>
<dbReference type="Gene3D" id="2.10.70.10">
    <property type="entry name" value="Complement Module, domain 1"/>
    <property type="match status" value="2"/>
</dbReference>
<dbReference type="SUPFAM" id="SSF50370">
    <property type="entry name" value="Ricin B-like lectins"/>
    <property type="match status" value="1"/>
</dbReference>
<dbReference type="InterPro" id="IPR011992">
    <property type="entry name" value="EF-hand-dom_pair"/>
</dbReference>
<dbReference type="InterPro" id="IPR000772">
    <property type="entry name" value="Ricin_B_lectin"/>
</dbReference>
<dbReference type="InterPro" id="IPR018247">
    <property type="entry name" value="EF_Hand_1_Ca_BS"/>
</dbReference>
<dbReference type="OrthoDB" id="414412at2759"/>
<dbReference type="PANTHER" id="PTHR46388:SF2">
    <property type="entry name" value="NHL REPEAT-CONTAINING PROTEIN 2"/>
    <property type="match status" value="1"/>
</dbReference>
<evidence type="ECO:0000259" key="6">
    <source>
        <dbReference type="PROSITE" id="PS50923"/>
    </source>
</evidence>
<comment type="caution">
    <text evidence="8">The sequence shown here is derived from an EMBL/GenBank/DDBJ whole genome shotgun (WGS) entry which is preliminary data.</text>
</comment>
<evidence type="ECO:0000256" key="1">
    <source>
        <dbReference type="ARBA" id="ARBA00022737"/>
    </source>
</evidence>
<evidence type="ECO:0000259" key="7">
    <source>
        <dbReference type="PROSITE" id="PS50948"/>
    </source>
</evidence>
<dbReference type="InterPro" id="IPR035992">
    <property type="entry name" value="Ricin_B-like_lectins"/>
</dbReference>
<name>A0A812NFT0_9DINO</name>
<organism evidence="8 9">
    <name type="scientific">Symbiodinium necroappetens</name>
    <dbReference type="NCBI Taxonomy" id="1628268"/>
    <lineage>
        <taxon>Eukaryota</taxon>
        <taxon>Sar</taxon>
        <taxon>Alveolata</taxon>
        <taxon>Dinophyceae</taxon>
        <taxon>Suessiales</taxon>
        <taxon>Symbiodiniaceae</taxon>
        <taxon>Symbiodinium</taxon>
    </lineage>
</organism>
<gene>
    <name evidence="8" type="primary">Csmd3</name>
    <name evidence="8" type="ORF">SNEC2469_LOCUS7511</name>
</gene>
<dbReference type="InterPro" id="IPR011042">
    <property type="entry name" value="6-blade_b-propeller_TolB-like"/>
</dbReference>
<dbReference type="Proteomes" id="UP000601435">
    <property type="component" value="Unassembled WGS sequence"/>
</dbReference>
<dbReference type="InterPro" id="IPR056822">
    <property type="entry name" value="TEN_NHL"/>
</dbReference>
<evidence type="ECO:0000256" key="3">
    <source>
        <dbReference type="ARBA" id="ARBA00023157"/>
    </source>
</evidence>
<proteinExistence type="predicted"/>
<dbReference type="InterPro" id="IPR001258">
    <property type="entry name" value="NHL_repeat"/>
</dbReference>
<dbReference type="GO" id="GO:0006508">
    <property type="term" value="P:proteolysis"/>
    <property type="evidence" value="ECO:0007669"/>
    <property type="project" value="InterPro"/>
</dbReference>
<dbReference type="Gene3D" id="2.60.120.200">
    <property type="match status" value="1"/>
</dbReference>
<feature type="repeat" description="NHL" evidence="4">
    <location>
        <begin position="2505"/>
        <end position="2540"/>
    </location>
</feature>
<dbReference type="InterPro" id="IPR013320">
    <property type="entry name" value="ConA-like_dom_sf"/>
</dbReference>